<keyword evidence="2" id="KW-1185">Reference proteome</keyword>
<proteinExistence type="predicted"/>
<dbReference type="RefSeq" id="WP_101538588.1">
    <property type="nucleotide sequence ID" value="NZ_MXAV01000044.1"/>
</dbReference>
<name>A0A2I1DJK7_9PROT</name>
<gene>
    <name evidence="1" type="ORF">B1757_12330</name>
</gene>
<protein>
    <submittedName>
        <fullName evidence="1">Uncharacterized protein</fullName>
    </submittedName>
</protein>
<dbReference type="AlphaFoldDB" id="A0A2I1DJK7"/>
<evidence type="ECO:0000313" key="1">
    <source>
        <dbReference type="EMBL" id="PKY10061.1"/>
    </source>
</evidence>
<dbReference type="InParanoid" id="A0A2I1DJK7"/>
<dbReference type="EMBL" id="MXAV01000044">
    <property type="protein sequence ID" value="PKY10061.1"/>
    <property type="molecule type" value="Genomic_DNA"/>
</dbReference>
<organism evidence="1 2">
    <name type="scientific">Acidithiobacillus marinus</name>
    <dbReference type="NCBI Taxonomy" id="187490"/>
    <lineage>
        <taxon>Bacteria</taxon>
        <taxon>Pseudomonadati</taxon>
        <taxon>Pseudomonadota</taxon>
        <taxon>Acidithiobacillia</taxon>
        <taxon>Acidithiobacillales</taxon>
        <taxon>Acidithiobacillaceae</taxon>
        <taxon>Acidithiobacillus</taxon>
    </lineage>
</organism>
<accession>A0A2I1DJK7</accession>
<dbReference type="OrthoDB" id="110640at2"/>
<dbReference type="Proteomes" id="UP000234329">
    <property type="component" value="Unassembled WGS sequence"/>
</dbReference>
<comment type="caution">
    <text evidence="1">The sequence shown here is derived from an EMBL/GenBank/DDBJ whole genome shotgun (WGS) entry which is preliminary data.</text>
</comment>
<evidence type="ECO:0000313" key="2">
    <source>
        <dbReference type="Proteomes" id="UP000234329"/>
    </source>
</evidence>
<sequence length="323" mass="35203">MQTQKSRPARTAYATSNDAHFISISIGMVRNAHDPRITPRALSWSEFCNDLMQSEVREVKDGTGFVLARFSTPHRAGKNVVAITALGFDVDGKDQAPLPPIAAHEELSRLGWLHLIYTTWSHSATAPRYRIIIALDAPLHPDALRDAQSYVVDQLPGGVAQAIDRACIGDRARLYYAPATPPDRADGYEFYAGGLAPLSAKTLTLIAAAIQHQRETKKEHSKAMTARIASRGGVSVIEQFNEQHTVDEVLEHAGYTRKGKRWVSPHSHSGTPGIVEIEGRIFCHHADDPLHNGHALDAFDAFAAIYHNGDLRTAAAAVRGGVA</sequence>
<reference evidence="1 2" key="1">
    <citation type="submission" date="2017-03" db="EMBL/GenBank/DDBJ databases">
        <title>Draft genime sequence of the acidophilic sulfur-oxidizing bacterium Acidithiobacillus sp. SH, isolated from seawater.</title>
        <authorList>
            <person name="Sharmin S."/>
            <person name="Tokuhisa M."/>
            <person name="Kanao T."/>
            <person name="Kamimura K."/>
        </authorList>
    </citation>
    <scope>NUCLEOTIDE SEQUENCE [LARGE SCALE GENOMIC DNA]</scope>
    <source>
        <strain evidence="1 2">SH</strain>
    </source>
</reference>